<keyword evidence="1" id="KW-0812">Transmembrane</keyword>
<protein>
    <submittedName>
        <fullName evidence="2">TIGR04222 domain-containing membrane protein</fullName>
    </submittedName>
</protein>
<accession>A0ABW6UF15</accession>
<sequence>MVWPLLLLLAWVAVGAACTRLCLACARTDAEPRVVRRDLTLYEAAFLSGGPARVAELTLVAMARQRRLLLAHTGWATVVDPDGRDDMERSVIGAIGPEGQSRIDPVRQSAAAAESVRRLADRLVEAGLAVPDGTRTTVAQAVRQVRGSALLVTALGTVALLMPAHGPGEEPALIALWFALPLILSLSCLAIARVEVHPYAHWASPAGLRLLATVTRHAEGDDDRTYLTSVAVRGVRAAGEPEVRAAFGHR</sequence>
<feature type="transmembrane region" description="Helical" evidence="1">
    <location>
        <begin position="149"/>
        <end position="166"/>
    </location>
</feature>
<keyword evidence="1" id="KW-0472">Membrane</keyword>
<name>A0ABW6UF15_9ACTN</name>
<feature type="transmembrane region" description="Helical" evidence="1">
    <location>
        <begin position="172"/>
        <end position="192"/>
    </location>
</feature>
<dbReference type="InterPro" id="IPR026467">
    <property type="entry name" value="Ser/Gly_Cys_C_dom"/>
</dbReference>
<evidence type="ECO:0000313" key="3">
    <source>
        <dbReference type="Proteomes" id="UP001602058"/>
    </source>
</evidence>
<dbReference type="NCBIfam" id="TIGR04222">
    <property type="entry name" value="near_uncomplex"/>
    <property type="match status" value="1"/>
</dbReference>
<evidence type="ECO:0000256" key="1">
    <source>
        <dbReference type="SAM" id="Phobius"/>
    </source>
</evidence>
<evidence type="ECO:0000313" key="2">
    <source>
        <dbReference type="EMBL" id="MFF4521992.1"/>
    </source>
</evidence>
<keyword evidence="3" id="KW-1185">Reference proteome</keyword>
<reference evidence="2 3" key="1">
    <citation type="submission" date="2024-10" db="EMBL/GenBank/DDBJ databases">
        <title>The Natural Products Discovery Center: Release of the First 8490 Sequenced Strains for Exploring Actinobacteria Biosynthetic Diversity.</title>
        <authorList>
            <person name="Kalkreuter E."/>
            <person name="Kautsar S.A."/>
            <person name="Yang D."/>
            <person name="Bader C.D."/>
            <person name="Teijaro C.N."/>
            <person name="Fluegel L."/>
            <person name="Davis C.M."/>
            <person name="Simpson J.R."/>
            <person name="Lauterbach L."/>
            <person name="Steele A.D."/>
            <person name="Gui C."/>
            <person name="Meng S."/>
            <person name="Li G."/>
            <person name="Viehrig K."/>
            <person name="Ye F."/>
            <person name="Su P."/>
            <person name="Kiefer A.F."/>
            <person name="Nichols A."/>
            <person name="Cepeda A.J."/>
            <person name="Yan W."/>
            <person name="Fan B."/>
            <person name="Jiang Y."/>
            <person name="Adhikari A."/>
            <person name="Zheng C.-J."/>
            <person name="Schuster L."/>
            <person name="Cowan T.M."/>
            <person name="Smanski M.J."/>
            <person name="Chevrette M.G."/>
            <person name="De Carvalho L.P.S."/>
            <person name="Shen B."/>
        </authorList>
    </citation>
    <scope>NUCLEOTIDE SEQUENCE [LARGE SCALE GENOMIC DNA]</scope>
    <source>
        <strain evidence="2 3">NPDC001390</strain>
    </source>
</reference>
<comment type="caution">
    <text evidence="2">The sequence shown here is derived from an EMBL/GenBank/DDBJ whole genome shotgun (WGS) entry which is preliminary data.</text>
</comment>
<dbReference type="RefSeq" id="WP_134028845.1">
    <property type="nucleotide sequence ID" value="NZ_JBIAWJ010000004.1"/>
</dbReference>
<gene>
    <name evidence="2" type="ORF">ACFY1D_11180</name>
</gene>
<proteinExistence type="predicted"/>
<dbReference type="Proteomes" id="UP001602058">
    <property type="component" value="Unassembled WGS sequence"/>
</dbReference>
<keyword evidence="1" id="KW-1133">Transmembrane helix</keyword>
<organism evidence="2 3">
    <name type="scientific">Streptomyces bluensis</name>
    <dbReference type="NCBI Taxonomy" id="33897"/>
    <lineage>
        <taxon>Bacteria</taxon>
        <taxon>Bacillati</taxon>
        <taxon>Actinomycetota</taxon>
        <taxon>Actinomycetes</taxon>
        <taxon>Kitasatosporales</taxon>
        <taxon>Streptomycetaceae</taxon>
        <taxon>Streptomyces</taxon>
    </lineage>
</organism>
<dbReference type="EMBL" id="JBIAWJ010000004">
    <property type="protein sequence ID" value="MFF4521992.1"/>
    <property type="molecule type" value="Genomic_DNA"/>
</dbReference>